<evidence type="ECO:0000256" key="1">
    <source>
        <dbReference type="SAM" id="MobiDB-lite"/>
    </source>
</evidence>
<feature type="region of interest" description="Disordered" evidence="1">
    <location>
        <begin position="16"/>
        <end position="54"/>
    </location>
</feature>
<gene>
    <name evidence="2" type="ORF">LCGC14_2344210</name>
</gene>
<name>A0A0F9CYN5_9ZZZZ</name>
<dbReference type="EMBL" id="LAZR01033982">
    <property type="protein sequence ID" value="KKL46576.1"/>
    <property type="molecule type" value="Genomic_DNA"/>
</dbReference>
<feature type="compositionally biased region" description="Polar residues" evidence="1">
    <location>
        <begin position="36"/>
        <end position="51"/>
    </location>
</feature>
<comment type="caution">
    <text evidence="2">The sequence shown here is derived from an EMBL/GenBank/DDBJ whole genome shotgun (WGS) entry which is preliminary data.</text>
</comment>
<reference evidence="2" key="1">
    <citation type="journal article" date="2015" name="Nature">
        <title>Complex archaea that bridge the gap between prokaryotes and eukaryotes.</title>
        <authorList>
            <person name="Spang A."/>
            <person name="Saw J.H."/>
            <person name="Jorgensen S.L."/>
            <person name="Zaremba-Niedzwiedzka K."/>
            <person name="Martijn J."/>
            <person name="Lind A.E."/>
            <person name="van Eijk R."/>
            <person name="Schleper C."/>
            <person name="Guy L."/>
            <person name="Ettema T.J."/>
        </authorList>
    </citation>
    <scope>NUCLEOTIDE SEQUENCE</scope>
</reference>
<organism evidence="2">
    <name type="scientific">marine sediment metagenome</name>
    <dbReference type="NCBI Taxonomy" id="412755"/>
    <lineage>
        <taxon>unclassified sequences</taxon>
        <taxon>metagenomes</taxon>
        <taxon>ecological metagenomes</taxon>
    </lineage>
</organism>
<proteinExistence type="predicted"/>
<accession>A0A0F9CYN5</accession>
<protein>
    <submittedName>
        <fullName evidence="2">Uncharacterized protein</fullName>
    </submittedName>
</protein>
<dbReference type="AlphaFoldDB" id="A0A0F9CYN5"/>
<evidence type="ECO:0000313" key="2">
    <source>
        <dbReference type="EMBL" id="KKL46576.1"/>
    </source>
</evidence>
<sequence>MNKLDLPAILKRPRRRRMARGGSGMATTLSGLGKVTTRNASPQSHTLSTTRRATKFPVTVMKSLGRVA</sequence>